<evidence type="ECO:0000313" key="2">
    <source>
        <dbReference type="EMBL" id="MTD95088.1"/>
    </source>
</evidence>
<dbReference type="InterPro" id="IPR037175">
    <property type="entry name" value="KFase_sf"/>
</dbReference>
<dbReference type="SUPFAM" id="SSF102198">
    <property type="entry name" value="Putative cyclase"/>
    <property type="match status" value="1"/>
</dbReference>
<name>A0A6I3KL45_9HYPH</name>
<evidence type="ECO:0000256" key="1">
    <source>
        <dbReference type="SAM" id="SignalP"/>
    </source>
</evidence>
<dbReference type="Gene3D" id="3.50.30.50">
    <property type="entry name" value="Putative cyclase"/>
    <property type="match status" value="1"/>
</dbReference>
<reference evidence="2 3" key="1">
    <citation type="submission" date="2019-11" db="EMBL/GenBank/DDBJ databases">
        <title>Identification of a novel strain.</title>
        <authorList>
            <person name="Xu Q."/>
            <person name="Wang G."/>
        </authorList>
    </citation>
    <scope>NUCLEOTIDE SEQUENCE [LARGE SCALE GENOMIC DNA]</scope>
    <source>
        <strain evidence="3">xq</strain>
    </source>
</reference>
<protein>
    <submittedName>
        <fullName evidence="2">Cyclase family protein</fullName>
    </submittedName>
</protein>
<dbReference type="RefSeq" id="WP_154739433.1">
    <property type="nucleotide sequence ID" value="NZ_WMBQ01000001.1"/>
</dbReference>
<feature type="chain" id="PRO_5026042036" evidence="1">
    <location>
        <begin position="27"/>
        <end position="268"/>
    </location>
</feature>
<keyword evidence="1" id="KW-0732">Signal</keyword>
<dbReference type="GO" id="GO:0004061">
    <property type="term" value="F:arylformamidase activity"/>
    <property type="evidence" value="ECO:0007669"/>
    <property type="project" value="InterPro"/>
</dbReference>
<dbReference type="InterPro" id="IPR007325">
    <property type="entry name" value="KFase/CYL"/>
</dbReference>
<dbReference type="AlphaFoldDB" id="A0A6I3KL45"/>
<dbReference type="PANTHER" id="PTHR31118:SF12">
    <property type="entry name" value="CYCLASE-LIKE PROTEIN 2"/>
    <property type="match status" value="1"/>
</dbReference>
<accession>A0A6I3KL45</accession>
<dbReference type="Proteomes" id="UP000440694">
    <property type="component" value="Unassembled WGS sequence"/>
</dbReference>
<gene>
    <name evidence="2" type="ORF">GIW81_12170</name>
</gene>
<proteinExistence type="predicted"/>
<evidence type="ECO:0000313" key="3">
    <source>
        <dbReference type="Proteomes" id="UP000440694"/>
    </source>
</evidence>
<dbReference type="GO" id="GO:0019441">
    <property type="term" value="P:L-tryptophan catabolic process to kynurenine"/>
    <property type="evidence" value="ECO:0007669"/>
    <property type="project" value="InterPro"/>
</dbReference>
<dbReference type="Pfam" id="PF04199">
    <property type="entry name" value="Cyclase"/>
    <property type="match status" value="1"/>
</dbReference>
<comment type="caution">
    <text evidence="2">The sequence shown here is derived from an EMBL/GenBank/DDBJ whole genome shotgun (WGS) entry which is preliminary data.</text>
</comment>
<feature type="signal peptide" evidence="1">
    <location>
        <begin position="1"/>
        <end position="26"/>
    </location>
</feature>
<dbReference type="PANTHER" id="PTHR31118">
    <property type="entry name" value="CYCLASE-LIKE PROTEIN 2"/>
    <property type="match status" value="1"/>
</dbReference>
<dbReference type="EMBL" id="WMBQ01000001">
    <property type="protein sequence ID" value="MTD95088.1"/>
    <property type="molecule type" value="Genomic_DNA"/>
</dbReference>
<keyword evidence="3" id="KW-1185">Reference proteome</keyword>
<sequence length="268" mass="28493">MRLTLAFAAACAATLAVLPASPPLHAEGLNIAGARIVDLTHAIDRDTIFWPTEKKTFELVEEHRGLTERGFFYAANRFCLPEHGGTHVDAPFHFAKEGKTVGALPIERMVGPAAFIDVSAKAAVDVDYTLQPADVTAWEALNGKIAPGTIVLLRTGWSSRWPDKRAYLGDDTPGDASHLHFPSYGADAVRLLIARGVSVIGVDTASIDNGPSKDFLVHRAAGAANVIGVENLTNLDQLPPKGAWVVALPMKIAQGTGAPARVIALLPR</sequence>
<organism evidence="2 3">
    <name type="scientific">Hyphomicrobium album</name>
    <dbReference type="NCBI Taxonomy" id="2665159"/>
    <lineage>
        <taxon>Bacteria</taxon>
        <taxon>Pseudomonadati</taxon>
        <taxon>Pseudomonadota</taxon>
        <taxon>Alphaproteobacteria</taxon>
        <taxon>Hyphomicrobiales</taxon>
        <taxon>Hyphomicrobiaceae</taxon>
        <taxon>Hyphomicrobium</taxon>
    </lineage>
</organism>